<keyword evidence="2" id="KW-1185">Reference proteome</keyword>
<dbReference type="Proteomes" id="UP001407347">
    <property type="component" value="Unassembled WGS sequence"/>
</dbReference>
<dbReference type="RefSeq" id="WP_346013444.1">
    <property type="nucleotide sequence ID" value="NZ_JAQYXP010000004.1"/>
</dbReference>
<name>A0ABV0A2E1_9HYPH</name>
<evidence type="ECO:0000313" key="1">
    <source>
        <dbReference type="EMBL" id="MEN3237931.1"/>
    </source>
</evidence>
<proteinExistence type="predicted"/>
<accession>A0ABV0A2E1</accession>
<gene>
    <name evidence="1" type="ORF">PUR29_31170</name>
</gene>
<sequence length="101" mass="11323">MALIGTFLRGSDRSFTGTVRTATLLLPVEIRLDPGRRPTGPDYRVVTASEAVFGFGWHTPHPRLGWFVRLILDDVTFPCAIQASLVADPVGQERFRLLWSR</sequence>
<dbReference type="Pfam" id="PF05284">
    <property type="entry name" value="DUF736"/>
    <property type="match status" value="1"/>
</dbReference>
<organism evidence="1 2">
    <name type="scientific">Methylobacterium ajmalii</name>
    <dbReference type="NCBI Taxonomy" id="2738439"/>
    <lineage>
        <taxon>Bacteria</taxon>
        <taxon>Pseudomonadati</taxon>
        <taxon>Pseudomonadota</taxon>
        <taxon>Alphaproteobacteria</taxon>
        <taxon>Hyphomicrobiales</taxon>
        <taxon>Methylobacteriaceae</taxon>
        <taxon>Methylobacterium</taxon>
    </lineage>
</organism>
<comment type="caution">
    <text evidence="1">The sequence shown here is derived from an EMBL/GenBank/DDBJ whole genome shotgun (WGS) entry which is preliminary data.</text>
</comment>
<protein>
    <submittedName>
        <fullName evidence="1">DUF736 family protein</fullName>
    </submittedName>
</protein>
<dbReference type="EMBL" id="JAQYXP010000004">
    <property type="protein sequence ID" value="MEN3237931.1"/>
    <property type="molecule type" value="Genomic_DNA"/>
</dbReference>
<dbReference type="InterPro" id="IPR007948">
    <property type="entry name" value="DUF736"/>
</dbReference>
<reference evidence="1 2" key="1">
    <citation type="journal article" date="2023" name="PLoS ONE">
        <title>Complete genome assembly of Hawai'i environmental nontuberculous mycobacteria reveals unexpected co-isolation with methylobacteria.</title>
        <authorList>
            <person name="Hendrix J."/>
            <person name="Epperson L.E."/>
            <person name="Tong E.I."/>
            <person name="Chan Y.L."/>
            <person name="Hasan N.A."/>
            <person name="Dawrs S.N."/>
            <person name="Norton G.J."/>
            <person name="Virdi R."/>
            <person name="Crooks J.L."/>
            <person name="Chan E.D."/>
            <person name="Honda J.R."/>
            <person name="Strong M."/>
        </authorList>
    </citation>
    <scope>NUCLEOTIDE SEQUENCE [LARGE SCALE GENOMIC DNA]</scope>
    <source>
        <strain evidence="1 2">NJH_HI04-1</strain>
    </source>
</reference>
<evidence type="ECO:0000313" key="2">
    <source>
        <dbReference type="Proteomes" id="UP001407347"/>
    </source>
</evidence>